<organism evidence="1 2">
    <name type="scientific">Hoyosella subflava (strain DSM 45089 / JCM 17490 / NBRC 109087 / DQS3-9A1)</name>
    <name type="common">Amycolicicoccus subflavus</name>
    <dbReference type="NCBI Taxonomy" id="443218"/>
    <lineage>
        <taxon>Bacteria</taxon>
        <taxon>Bacillati</taxon>
        <taxon>Actinomycetota</taxon>
        <taxon>Actinomycetes</taxon>
        <taxon>Mycobacteriales</taxon>
        <taxon>Hoyosellaceae</taxon>
        <taxon>Hoyosella</taxon>
    </lineage>
</organism>
<evidence type="ECO:0000313" key="1">
    <source>
        <dbReference type="EMBL" id="AEF42452.1"/>
    </source>
</evidence>
<dbReference type="HOGENOM" id="CLU_3021692_0_0_11"/>
<dbReference type="Proteomes" id="UP000009235">
    <property type="component" value="Chromosome"/>
</dbReference>
<accession>F6EIG0</accession>
<keyword evidence="2" id="KW-1185">Reference proteome</keyword>
<gene>
    <name evidence="1" type="ordered locus">AS9A_4018</name>
</gene>
<sequence>MELMRGLLIVIPLRFTSSIELVFEQVAPSPHPRITGISGEWYVCMLGQSGDSFQA</sequence>
<proteinExistence type="predicted"/>
<protein>
    <submittedName>
        <fullName evidence="1">Uncharacterized protein</fullName>
    </submittedName>
</protein>
<evidence type="ECO:0000313" key="2">
    <source>
        <dbReference type="Proteomes" id="UP000009235"/>
    </source>
</evidence>
<name>F6EIG0_HOYSD</name>
<reference evidence="1 2" key="1">
    <citation type="journal article" date="2011" name="J. Bacteriol.">
        <title>Complete genome sequence of Amycolicicoccus subflavus DQS3-9A1T, an actinomycete isolated from crude oil-polluted soil.</title>
        <authorList>
            <person name="Cai M."/>
            <person name="Chen W.M."/>
            <person name="Nie Y."/>
            <person name="Chi C.Q."/>
            <person name="Wang Y.N."/>
            <person name="Tang Y.Q."/>
            <person name="Li G.Y."/>
            <person name="Wu X.L."/>
        </authorList>
    </citation>
    <scope>NUCLEOTIDE SEQUENCE [LARGE SCALE GENOMIC DNA]</scope>
    <source>
        <strain evidence="2">DSM 45089 / DQS3-9A1</strain>
    </source>
</reference>
<dbReference type="KEGG" id="asd:AS9A_4018"/>
<dbReference type="EMBL" id="CP002786">
    <property type="protein sequence ID" value="AEF42452.1"/>
    <property type="molecule type" value="Genomic_DNA"/>
</dbReference>
<dbReference type="AlphaFoldDB" id="F6EIG0"/>
<dbReference type="STRING" id="443218.AS9A_4018"/>